<evidence type="ECO:0000313" key="2">
    <source>
        <dbReference type="EMBL" id="KHJ93790.1"/>
    </source>
</evidence>
<protein>
    <submittedName>
        <fullName evidence="2">Uncharacterized protein</fullName>
    </submittedName>
</protein>
<evidence type="ECO:0000256" key="1">
    <source>
        <dbReference type="SAM" id="Phobius"/>
    </source>
</evidence>
<proteinExistence type="predicted"/>
<evidence type="ECO:0000313" key="3">
    <source>
        <dbReference type="Proteomes" id="UP000053660"/>
    </source>
</evidence>
<keyword evidence="1" id="KW-0472">Membrane</keyword>
<gene>
    <name evidence="2" type="ORF">OESDEN_06293</name>
</gene>
<accession>A0A0B1TEH7</accession>
<keyword evidence="1" id="KW-1133">Transmembrane helix</keyword>
<feature type="transmembrane region" description="Helical" evidence="1">
    <location>
        <begin position="95"/>
        <end position="119"/>
    </location>
</feature>
<dbReference type="Proteomes" id="UP000053660">
    <property type="component" value="Unassembled WGS sequence"/>
</dbReference>
<feature type="transmembrane region" description="Helical" evidence="1">
    <location>
        <begin position="53"/>
        <end position="75"/>
    </location>
</feature>
<feature type="transmembrane region" description="Helical" evidence="1">
    <location>
        <begin position="15"/>
        <end position="41"/>
    </location>
</feature>
<organism evidence="2 3">
    <name type="scientific">Oesophagostomum dentatum</name>
    <name type="common">Nodular worm</name>
    <dbReference type="NCBI Taxonomy" id="61180"/>
    <lineage>
        <taxon>Eukaryota</taxon>
        <taxon>Metazoa</taxon>
        <taxon>Ecdysozoa</taxon>
        <taxon>Nematoda</taxon>
        <taxon>Chromadorea</taxon>
        <taxon>Rhabditida</taxon>
        <taxon>Rhabditina</taxon>
        <taxon>Rhabditomorpha</taxon>
        <taxon>Strongyloidea</taxon>
        <taxon>Strongylidae</taxon>
        <taxon>Oesophagostomum</taxon>
    </lineage>
</organism>
<dbReference type="AlphaFoldDB" id="A0A0B1TEH7"/>
<keyword evidence="3" id="KW-1185">Reference proteome</keyword>
<keyword evidence="1" id="KW-0812">Transmembrane</keyword>
<dbReference type="EMBL" id="KN550603">
    <property type="protein sequence ID" value="KHJ93790.1"/>
    <property type="molecule type" value="Genomic_DNA"/>
</dbReference>
<reference evidence="2 3" key="1">
    <citation type="submission" date="2014-03" db="EMBL/GenBank/DDBJ databases">
        <title>Draft genome of the hookworm Oesophagostomum dentatum.</title>
        <authorList>
            <person name="Mitreva M."/>
        </authorList>
    </citation>
    <scope>NUCLEOTIDE SEQUENCE [LARGE SCALE GENOMIC DNA]</scope>
    <source>
        <strain evidence="2 3">OD-Hann</strain>
    </source>
</reference>
<sequence length="174" mass="18770">MLFCVALSTGWTSRLAAVIGLIFSLISLLFAGGAIATLFAWDLANMSLPKRAIFMLVFALTCVVAGVMFFVAPGTCDSFNQYGCFQTYYSGTYKVAGALAFISVGFAFVDIALNFIFYFRKHAVAPGPVPEPTSQERIVSPSPSILKKKEVSVISTEDLYQPSPRLSAGHSTEV</sequence>
<name>A0A0B1TEH7_OESDE</name>
<dbReference type="OrthoDB" id="5858019at2759"/>